<evidence type="ECO:0000313" key="2">
    <source>
        <dbReference type="EMBL" id="MTV32147.1"/>
    </source>
</evidence>
<sequence length="413" mass="42329">MNGDYAPGSAGFNLADVGSADELNALPSGVKGLVYLGMTDGVTAAFKAAVDACKGNPNLYGFYMVDEPGASATTAANLKAEVAYIKANIPGAITYMTEQNLSSETNPSFYYTPANTGIDLYGLDPYPVQTNVPNNLDYNIIPLAVAAAQKAGIPLASIVPVYQAFGGGGYDTYILPTPEQAQQILATWASVTPNPAFDFAYSWGTQNGDTALATDPSLLAVFAAHNASNPPVDPTPAPDPTPVPDPTPHPQPPTLTIADTTLTVAPHGSIDLGIKETAPAGATNVKVTITGLPRYETITDKLDGKTFSGSSITLTAAQVNSGLTLTSNYRRSGHPTATLTLTASDTVAGVAYTSTAQSMTIATSSTAAQTSQLALLNQAMAGDFGATSGAASLSVAATGLDQDHGVLSSPRHH</sequence>
<feature type="region of interest" description="Disordered" evidence="1">
    <location>
        <begin position="226"/>
        <end position="251"/>
    </location>
</feature>
<evidence type="ECO:0000313" key="3">
    <source>
        <dbReference type="Proteomes" id="UP000439113"/>
    </source>
</evidence>
<feature type="compositionally biased region" description="Pro residues" evidence="1">
    <location>
        <begin position="231"/>
        <end position="251"/>
    </location>
</feature>
<organism evidence="2 3">
    <name type="scientific">Rhodoblastus acidophilus</name>
    <name type="common">Rhodopseudomonas acidophila</name>
    <dbReference type="NCBI Taxonomy" id="1074"/>
    <lineage>
        <taxon>Bacteria</taxon>
        <taxon>Pseudomonadati</taxon>
        <taxon>Pseudomonadota</taxon>
        <taxon>Alphaproteobacteria</taxon>
        <taxon>Hyphomicrobiales</taxon>
        <taxon>Rhodoblastaceae</taxon>
        <taxon>Rhodoblastus</taxon>
    </lineage>
</organism>
<dbReference type="RefSeq" id="WP_155446844.1">
    <property type="nucleotide sequence ID" value="NZ_WNKS01000014.1"/>
</dbReference>
<comment type="caution">
    <text evidence="2">The sequence shown here is derived from an EMBL/GenBank/DDBJ whole genome shotgun (WGS) entry which is preliminary data.</text>
</comment>
<accession>A0A6N8DP16</accession>
<protein>
    <submittedName>
        <fullName evidence="2">Uncharacterized protein</fullName>
    </submittedName>
</protein>
<gene>
    <name evidence="2" type="ORF">GJ654_14250</name>
</gene>
<dbReference type="AlphaFoldDB" id="A0A6N8DP16"/>
<dbReference type="EMBL" id="WNKS01000014">
    <property type="protein sequence ID" value="MTV32147.1"/>
    <property type="molecule type" value="Genomic_DNA"/>
</dbReference>
<name>A0A6N8DP16_RHOAC</name>
<evidence type="ECO:0000256" key="1">
    <source>
        <dbReference type="SAM" id="MobiDB-lite"/>
    </source>
</evidence>
<dbReference type="Proteomes" id="UP000439113">
    <property type="component" value="Unassembled WGS sequence"/>
</dbReference>
<proteinExistence type="predicted"/>
<reference evidence="2 3" key="1">
    <citation type="submission" date="2019-11" db="EMBL/GenBank/DDBJ databases">
        <title>Whole-genome sequence of a Rhodoblastus acidophilus DSM 142.</title>
        <authorList>
            <person name="Kyndt J.A."/>
            <person name="Meyer T.E."/>
        </authorList>
    </citation>
    <scope>NUCLEOTIDE SEQUENCE [LARGE SCALE GENOMIC DNA]</scope>
    <source>
        <strain evidence="2 3">DSM 142</strain>
    </source>
</reference>
<dbReference type="OrthoDB" id="8230424at2"/>